<comment type="caution">
    <text evidence="2">The sequence shown here is derived from an EMBL/GenBank/DDBJ whole genome shotgun (WGS) entry which is preliminary data.</text>
</comment>
<protein>
    <submittedName>
        <fullName evidence="2">Uncharacterized protein</fullName>
    </submittedName>
</protein>
<sequence length="60" mass="6654">MKSLEVVTNSLLVPLLSTTKTSPQLAQTLLPEWKLTTIQTLGFSYIYMLIYILAGLIIGL</sequence>
<keyword evidence="1" id="KW-0472">Membrane</keyword>
<evidence type="ECO:0000256" key="1">
    <source>
        <dbReference type="SAM" id="Phobius"/>
    </source>
</evidence>
<reference evidence="2 3" key="1">
    <citation type="journal article" date="2012" name="J. Bacteriol.">
        <title>Genome Sequence of the Alkane-Degrading Bacterium Alcanivorax hongdengensis Type Strain A-11-3.</title>
        <authorList>
            <person name="Lai Q."/>
            <person name="Shao Z."/>
        </authorList>
    </citation>
    <scope>NUCLEOTIDE SEQUENCE [LARGE SCALE GENOMIC DNA]</scope>
    <source>
        <strain evidence="2 3">A-11-3</strain>
    </source>
</reference>
<keyword evidence="1" id="KW-0812">Transmembrane</keyword>
<dbReference type="EMBL" id="AMRJ01000021">
    <property type="protein sequence ID" value="EKF73684.1"/>
    <property type="molecule type" value="Genomic_DNA"/>
</dbReference>
<dbReference type="AlphaFoldDB" id="L0W9K3"/>
<name>L0W9K3_9GAMM</name>
<proteinExistence type="predicted"/>
<dbReference type="Proteomes" id="UP000010164">
    <property type="component" value="Unassembled WGS sequence"/>
</dbReference>
<evidence type="ECO:0000313" key="2">
    <source>
        <dbReference type="EMBL" id="EKF73684.1"/>
    </source>
</evidence>
<evidence type="ECO:0000313" key="3">
    <source>
        <dbReference type="Proteomes" id="UP000010164"/>
    </source>
</evidence>
<dbReference type="STRING" id="1177179.A11A3_12615"/>
<gene>
    <name evidence="2" type="ORF">A11A3_12615</name>
</gene>
<keyword evidence="3" id="KW-1185">Reference proteome</keyword>
<feature type="transmembrane region" description="Helical" evidence="1">
    <location>
        <begin position="38"/>
        <end position="58"/>
    </location>
</feature>
<accession>L0W9K3</accession>
<dbReference type="REBASE" id="57394">
    <property type="entry name" value="S.AhoA113ORF12620P"/>
</dbReference>
<organism evidence="2 3">
    <name type="scientific">Alcanivorax hongdengensis A-11-3</name>
    <dbReference type="NCBI Taxonomy" id="1177179"/>
    <lineage>
        <taxon>Bacteria</taxon>
        <taxon>Pseudomonadati</taxon>
        <taxon>Pseudomonadota</taxon>
        <taxon>Gammaproteobacteria</taxon>
        <taxon>Oceanospirillales</taxon>
        <taxon>Alcanivoracaceae</taxon>
        <taxon>Alcanivorax</taxon>
    </lineage>
</organism>
<keyword evidence="1" id="KW-1133">Transmembrane helix</keyword>